<gene>
    <name evidence="5" type="ORF">Goshw_006125</name>
</gene>
<evidence type="ECO:0000256" key="3">
    <source>
        <dbReference type="ARBA" id="ARBA00023085"/>
    </source>
</evidence>
<keyword evidence="3" id="KW-0063">Aspartyl esterase</keyword>
<dbReference type="GO" id="GO:0045490">
    <property type="term" value="P:pectin catabolic process"/>
    <property type="evidence" value="ECO:0007669"/>
    <property type="project" value="UniProtKB-UniPathway"/>
</dbReference>
<reference evidence="5 6" key="1">
    <citation type="journal article" date="2019" name="Genome Biol. Evol.">
        <title>Insights into the evolution of the New World diploid cottons (Gossypium, subgenus Houzingenia) based on genome sequencing.</title>
        <authorList>
            <person name="Grover C.E."/>
            <person name="Arick M.A. 2nd"/>
            <person name="Thrash A."/>
            <person name="Conover J.L."/>
            <person name="Sanders W.S."/>
            <person name="Peterson D.G."/>
            <person name="Frelichowski J.E."/>
            <person name="Scheffler J.A."/>
            <person name="Scheffler B.E."/>
            <person name="Wendel J.F."/>
        </authorList>
    </citation>
    <scope>NUCLEOTIDE SEQUENCE [LARGE SCALE GENOMIC DNA]</scope>
    <source>
        <strain evidence="5">1</strain>
        <tissue evidence="5">Leaf</tissue>
    </source>
</reference>
<dbReference type="InterPro" id="IPR000070">
    <property type="entry name" value="Pectinesterase_cat"/>
</dbReference>
<comment type="pathway">
    <text evidence="1">Glycan metabolism; pectin degradation; 2-dehydro-3-deoxy-D-gluconate from pectin: step 1/5.</text>
</comment>
<dbReference type="Gene3D" id="2.160.20.10">
    <property type="entry name" value="Single-stranded right-handed beta-helix, Pectin lyase-like"/>
    <property type="match status" value="2"/>
</dbReference>
<accession>A0A7J9N254</accession>
<feature type="domain" description="Pectinesterase catalytic" evidence="4">
    <location>
        <begin position="2"/>
        <end position="63"/>
    </location>
</feature>
<keyword evidence="2" id="KW-0378">Hydrolase</keyword>
<evidence type="ECO:0000259" key="4">
    <source>
        <dbReference type="Pfam" id="PF01095"/>
    </source>
</evidence>
<evidence type="ECO:0000256" key="1">
    <source>
        <dbReference type="ARBA" id="ARBA00005184"/>
    </source>
</evidence>
<dbReference type="GO" id="GO:0030599">
    <property type="term" value="F:pectinesterase activity"/>
    <property type="evidence" value="ECO:0007669"/>
    <property type="project" value="InterPro"/>
</dbReference>
<dbReference type="PANTHER" id="PTHR31707">
    <property type="entry name" value="PECTINESTERASE"/>
    <property type="match status" value="1"/>
</dbReference>
<dbReference type="AlphaFoldDB" id="A0A7J9N254"/>
<organism evidence="5 6">
    <name type="scientific">Gossypium schwendimanii</name>
    <name type="common">Cotton</name>
    <dbReference type="NCBI Taxonomy" id="34291"/>
    <lineage>
        <taxon>Eukaryota</taxon>
        <taxon>Viridiplantae</taxon>
        <taxon>Streptophyta</taxon>
        <taxon>Embryophyta</taxon>
        <taxon>Tracheophyta</taxon>
        <taxon>Spermatophyta</taxon>
        <taxon>Magnoliopsida</taxon>
        <taxon>eudicotyledons</taxon>
        <taxon>Gunneridae</taxon>
        <taxon>Pentapetalae</taxon>
        <taxon>rosids</taxon>
        <taxon>malvids</taxon>
        <taxon>Malvales</taxon>
        <taxon>Malvaceae</taxon>
        <taxon>Malvoideae</taxon>
        <taxon>Gossypium</taxon>
    </lineage>
</organism>
<keyword evidence="6" id="KW-1185">Reference proteome</keyword>
<dbReference type="GO" id="GO:0042545">
    <property type="term" value="P:cell wall modification"/>
    <property type="evidence" value="ECO:0007669"/>
    <property type="project" value="InterPro"/>
</dbReference>
<dbReference type="InterPro" id="IPR012334">
    <property type="entry name" value="Pectin_lyas_fold"/>
</dbReference>
<evidence type="ECO:0000256" key="2">
    <source>
        <dbReference type="ARBA" id="ARBA00022801"/>
    </source>
</evidence>
<comment type="caution">
    <text evidence="5">The sequence shown here is derived from an EMBL/GenBank/DDBJ whole genome shotgun (WGS) entry which is preliminary data.</text>
</comment>
<evidence type="ECO:0000313" key="5">
    <source>
        <dbReference type="EMBL" id="MBA0876669.1"/>
    </source>
</evidence>
<dbReference type="UniPathway" id="UPA00545">
    <property type="reaction ID" value="UER00823"/>
</dbReference>
<dbReference type="InterPro" id="IPR011050">
    <property type="entry name" value="Pectin_lyase_fold/virulence"/>
</dbReference>
<dbReference type="Pfam" id="PF01095">
    <property type="entry name" value="Pectinesterase"/>
    <property type="match status" value="2"/>
</dbReference>
<sequence length="154" mass="17012">MINVMLIGDGPTKIIITNDLNCIRDHLLKQFGTVTVGVDGVGFMAKDIGFENTIGATDHQGLSHQWDGGHHLWECGERVPELFDHRKEASNIDDIITPEGYSPMVGASYFVEFQNSGPGAKTEGRVEWPAIKKIDMNGAKKWTPGVFLEIETDK</sequence>
<evidence type="ECO:0000313" key="6">
    <source>
        <dbReference type="Proteomes" id="UP000593576"/>
    </source>
</evidence>
<name>A0A7J9N254_GOSSC</name>
<dbReference type="Proteomes" id="UP000593576">
    <property type="component" value="Unassembled WGS sequence"/>
</dbReference>
<dbReference type="OrthoDB" id="2019149at2759"/>
<dbReference type="SUPFAM" id="SSF51126">
    <property type="entry name" value="Pectin lyase-like"/>
    <property type="match status" value="1"/>
</dbReference>
<feature type="domain" description="Pectinesterase catalytic" evidence="4">
    <location>
        <begin position="90"/>
        <end position="149"/>
    </location>
</feature>
<dbReference type="EMBL" id="JABFAF010265575">
    <property type="protein sequence ID" value="MBA0876669.1"/>
    <property type="molecule type" value="Genomic_DNA"/>
</dbReference>
<proteinExistence type="predicted"/>
<protein>
    <recommendedName>
        <fullName evidence="4">Pectinesterase catalytic domain-containing protein</fullName>
    </recommendedName>
</protein>